<dbReference type="AlphaFoldDB" id="A0A9N9XFT5"/>
<evidence type="ECO:0000256" key="12">
    <source>
        <dbReference type="SAM" id="Phobius"/>
    </source>
</evidence>
<organism evidence="13 14">
    <name type="scientific">Diabrotica balteata</name>
    <name type="common">Banded cucumber beetle</name>
    <dbReference type="NCBI Taxonomy" id="107213"/>
    <lineage>
        <taxon>Eukaryota</taxon>
        <taxon>Metazoa</taxon>
        <taxon>Ecdysozoa</taxon>
        <taxon>Arthropoda</taxon>
        <taxon>Hexapoda</taxon>
        <taxon>Insecta</taxon>
        <taxon>Pterygota</taxon>
        <taxon>Neoptera</taxon>
        <taxon>Endopterygota</taxon>
        <taxon>Coleoptera</taxon>
        <taxon>Polyphaga</taxon>
        <taxon>Cucujiformia</taxon>
        <taxon>Chrysomeloidea</taxon>
        <taxon>Chrysomelidae</taxon>
        <taxon>Galerucinae</taxon>
        <taxon>Diabroticina</taxon>
        <taxon>Diabroticites</taxon>
        <taxon>Diabrotica</taxon>
    </lineage>
</organism>
<dbReference type="PANTHER" id="PTHR21522:SF30">
    <property type="entry name" value="GH01206P"/>
    <property type="match status" value="1"/>
</dbReference>
<dbReference type="OrthoDB" id="6429739at2759"/>
<protein>
    <submittedName>
        <fullName evidence="13">Uncharacterized protein</fullName>
    </submittedName>
</protein>
<comment type="subcellular location">
    <subcellularLocation>
        <location evidence="1">Cell membrane</location>
        <topology evidence="1">Multi-pass membrane protein</topology>
    </subcellularLocation>
</comment>
<dbReference type="Pfam" id="PF03189">
    <property type="entry name" value="Otopetrin"/>
    <property type="match status" value="2"/>
</dbReference>
<keyword evidence="4" id="KW-1003">Cell membrane</keyword>
<evidence type="ECO:0000256" key="4">
    <source>
        <dbReference type="ARBA" id="ARBA00022475"/>
    </source>
</evidence>
<evidence type="ECO:0000256" key="10">
    <source>
        <dbReference type="ARBA" id="ARBA00023303"/>
    </source>
</evidence>
<feature type="transmembrane region" description="Helical" evidence="12">
    <location>
        <begin position="174"/>
        <end position="194"/>
    </location>
</feature>
<name>A0A9N9XFT5_DIABA</name>
<evidence type="ECO:0000256" key="11">
    <source>
        <dbReference type="SAM" id="MobiDB-lite"/>
    </source>
</evidence>
<evidence type="ECO:0000256" key="7">
    <source>
        <dbReference type="ARBA" id="ARBA00022989"/>
    </source>
</evidence>
<gene>
    <name evidence="13" type="ORF">DIABBA_LOCUS10929</name>
</gene>
<evidence type="ECO:0000256" key="8">
    <source>
        <dbReference type="ARBA" id="ARBA00023065"/>
    </source>
</evidence>
<evidence type="ECO:0000256" key="6">
    <source>
        <dbReference type="ARBA" id="ARBA00022781"/>
    </source>
</evidence>
<keyword evidence="5 12" id="KW-0812">Transmembrane</keyword>
<keyword evidence="9 12" id="KW-0472">Membrane</keyword>
<evidence type="ECO:0000256" key="3">
    <source>
        <dbReference type="ARBA" id="ARBA00022448"/>
    </source>
</evidence>
<keyword evidence="7 12" id="KW-1133">Transmembrane helix</keyword>
<evidence type="ECO:0000313" key="14">
    <source>
        <dbReference type="Proteomes" id="UP001153709"/>
    </source>
</evidence>
<feature type="compositionally biased region" description="Polar residues" evidence="11">
    <location>
        <begin position="83"/>
        <end position="105"/>
    </location>
</feature>
<feature type="region of interest" description="Disordered" evidence="11">
    <location>
        <begin position="83"/>
        <end position="106"/>
    </location>
</feature>
<keyword evidence="10" id="KW-0407">Ion channel</keyword>
<dbReference type="GO" id="GO:0005886">
    <property type="term" value="C:plasma membrane"/>
    <property type="evidence" value="ECO:0007669"/>
    <property type="project" value="UniProtKB-SubCell"/>
</dbReference>
<dbReference type="EMBL" id="OU898282">
    <property type="protein sequence ID" value="CAG9837992.1"/>
    <property type="molecule type" value="Genomic_DNA"/>
</dbReference>
<accession>A0A9N9XFT5</accession>
<sequence length="551" mass="63340">MKVTRKYAYVDIYFENNTIIACYISPNRGKDRFGNKVELIVETSSPPPSPGHNDESYAFLLPPPLQQTQIATSQHTIPQITISDTPTSLSRAVSEQPLDTTNDSRNNSRRASAIIQALRRPSQAIALSAAQAIMNQRRYIMGLFNDSSETSKKEELDSKELGKIKRNRRIGEDALSIILSALYAKLVVVLGIAFPVIEVISTERPYFYQSFYIYLYLGSIVFVTYMYATLVKEKALVEMINSYNRRQPRQDTFEKFKDRFNRTGSANSEKHEQKKTSVTEENEMSVLMAVTENPLTSIRSISNKQELSYYLELRTTRDIKNRIRIIFQNISLQMLSNVRHLEDKWRVLKQTIITAAKEVVGESKEPSQKRWYDKNCRRLMKQENQARLKMLDIDFNKHKLVARFGIMHMIATNLSEWLYVLVEETKHEIVHLSEHRNTGNISLNKKFCQEGLVMSSLVANASPFLFPCTIEYSLICAVILFEMWKRVKMTEKGKDGEKDKNVRFDTGNQKVATHFQFNQYGGKVVNSNHHFTIDCSNAHKGLFAGILVSYS</sequence>
<evidence type="ECO:0000256" key="2">
    <source>
        <dbReference type="ARBA" id="ARBA00006513"/>
    </source>
</evidence>
<proteinExistence type="inferred from homology"/>
<evidence type="ECO:0000313" key="13">
    <source>
        <dbReference type="EMBL" id="CAG9837992.1"/>
    </source>
</evidence>
<keyword evidence="14" id="KW-1185">Reference proteome</keyword>
<keyword evidence="6" id="KW-0375">Hydrogen ion transport</keyword>
<feature type="transmembrane region" description="Helical" evidence="12">
    <location>
        <begin position="206"/>
        <end position="228"/>
    </location>
</feature>
<dbReference type="GO" id="GO:0015252">
    <property type="term" value="F:proton channel activity"/>
    <property type="evidence" value="ECO:0007669"/>
    <property type="project" value="InterPro"/>
</dbReference>
<dbReference type="InterPro" id="IPR004878">
    <property type="entry name" value="Otopetrin"/>
</dbReference>
<dbReference type="PANTHER" id="PTHR21522">
    <property type="entry name" value="PROTON CHANNEL OTOP"/>
    <property type="match status" value="1"/>
</dbReference>
<feature type="transmembrane region" description="Helical" evidence="12">
    <location>
        <begin position="464"/>
        <end position="484"/>
    </location>
</feature>
<feature type="transmembrane region" description="Helical" evidence="12">
    <location>
        <begin position="400"/>
        <end position="422"/>
    </location>
</feature>
<evidence type="ECO:0000256" key="9">
    <source>
        <dbReference type="ARBA" id="ARBA00023136"/>
    </source>
</evidence>
<keyword evidence="3" id="KW-0813">Transport</keyword>
<comment type="similarity">
    <text evidence="2">Belongs to the otopetrin family.</text>
</comment>
<keyword evidence="8" id="KW-0406">Ion transport</keyword>
<evidence type="ECO:0000256" key="5">
    <source>
        <dbReference type="ARBA" id="ARBA00022692"/>
    </source>
</evidence>
<reference evidence="13" key="1">
    <citation type="submission" date="2022-01" db="EMBL/GenBank/DDBJ databases">
        <authorList>
            <person name="King R."/>
        </authorList>
    </citation>
    <scope>NUCLEOTIDE SEQUENCE</scope>
</reference>
<evidence type="ECO:0000256" key="1">
    <source>
        <dbReference type="ARBA" id="ARBA00004651"/>
    </source>
</evidence>
<dbReference type="Proteomes" id="UP001153709">
    <property type="component" value="Chromosome 7"/>
</dbReference>